<name>A0A4S4FHL7_9MICO</name>
<organism evidence="1 2">
    <name type="scientific">Naasia lichenicola</name>
    <dbReference type="NCBI Taxonomy" id="2565933"/>
    <lineage>
        <taxon>Bacteria</taxon>
        <taxon>Bacillati</taxon>
        <taxon>Actinomycetota</taxon>
        <taxon>Actinomycetes</taxon>
        <taxon>Micrococcales</taxon>
        <taxon>Microbacteriaceae</taxon>
        <taxon>Naasia</taxon>
    </lineage>
</organism>
<sequence>MSILEGSVVFVDDDYDLGGHAKAFYDALKAQGRPIAAYDNVPPLEHLEHWDGLALVVLDWKLNDHEAGLGELSIPDSVKESTEAALIRFIMKLLDTYFCPVFIVSQEEPDAIQRALRETPDFPVQTIGRRVQVLQKDDGDLLPRLERLVEESPVLSTLRTWEGQYQSAKNKMFTDLDAAGDDWLIYLTEIAEDGGTNVGDELVDALYGNLRHRVNPREFDLASIEGKKLAVDSASRREVIHRRMVLATEALHSFTVMPGDFFGPWDPQQDAETVWLNLTPACDTVIGRLKNNKIRMYLLRGKPEDVAADDSRKLREGRLLTPNSAWIDVLHNGRGYRFPFKTLEIVTLDKILDYRLGRLLPPYITDVQQRHAMYLMREGLPAVLPTLYQAAIPAPGAS</sequence>
<comment type="caution">
    <text evidence="1">The sequence shown here is derived from an EMBL/GenBank/DDBJ whole genome shotgun (WGS) entry which is preliminary data.</text>
</comment>
<evidence type="ECO:0000313" key="2">
    <source>
        <dbReference type="Proteomes" id="UP000309133"/>
    </source>
</evidence>
<evidence type="ECO:0008006" key="3">
    <source>
        <dbReference type="Google" id="ProtNLM"/>
    </source>
</evidence>
<dbReference type="AlphaFoldDB" id="A0A4S4FHL7"/>
<dbReference type="Proteomes" id="UP000309133">
    <property type="component" value="Unassembled WGS sequence"/>
</dbReference>
<dbReference type="RefSeq" id="WP_136427615.1">
    <property type="nucleotide sequence ID" value="NZ_SSSM01000005.1"/>
</dbReference>
<dbReference type="OrthoDB" id="6064628at2"/>
<reference evidence="1 2" key="1">
    <citation type="submission" date="2019-04" db="EMBL/GenBank/DDBJ databases">
        <authorList>
            <person name="Jiang L."/>
        </authorList>
    </citation>
    <scope>NUCLEOTIDE SEQUENCE [LARGE SCALE GENOMIC DNA]</scope>
    <source>
        <strain evidence="1 2">YIM 131853</strain>
    </source>
</reference>
<dbReference type="EMBL" id="SSSM01000005">
    <property type="protein sequence ID" value="THG29284.1"/>
    <property type="molecule type" value="Genomic_DNA"/>
</dbReference>
<evidence type="ECO:0000313" key="1">
    <source>
        <dbReference type="EMBL" id="THG29284.1"/>
    </source>
</evidence>
<keyword evidence="2" id="KW-1185">Reference proteome</keyword>
<gene>
    <name evidence="1" type="ORF">E6C64_11195</name>
</gene>
<protein>
    <recommendedName>
        <fullName evidence="3">Response receiver domain-containing protein</fullName>
    </recommendedName>
</protein>
<accession>A0A4S4FHL7</accession>
<proteinExistence type="predicted"/>